<accession>A0AAW1DN30</accession>
<evidence type="ECO:0000313" key="4">
    <source>
        <dbReference type="Proteomes" id="UP001461498"/>
    </source>
</evidence>
<evidence type="ECO:0000256" key="1">
    <source>
        <dbReference type="ARBA" id="ARBA00022614"/>
    </source>
</evidence>
<dbReference type="PANTHER" id="PTHR46652:SF3">
    <property type="entry name" value="LEUCINE-RICH REPEAT-CONTAINING PROTEIN 9"/>
    <property type="match status" value="1"/>
</dbReference>
<dbReference type="EMBL" id="JAPXFL010000001">
    <property type="protein sequence ID" value="KAK9512066.1"/>
    <property type="molecule type" value="Genomic_DNA"/>
</dbReference>
<dbReference type="PROSITE" id="PS51450">
    <property type="entry name" value="LRR"/>
    <property type="match status" value="2"/>
</dbReference>
<dbReference type="Proteomes" id="UP001461498">
    <property type="component" value="Unassembled WGS sequence"/>
</dbReference>
<dbReference type="InterPro" id="IPR001611">
    <property type="entry name" value="Leu-rich_rpt"/>
</dbReference>
<dbReference type="Pfam" id="PF13516">
    <property type="entry name" value="LRR_6"/>
    <property type="match status" value="1"/>
</dbReference>
<protein>
    <recommendedName>
        <fullName evidence="5">Leucine-rich repeat-containing protein 23</fullName>
    </recommendedName>
</protein>
<dbReference type="InterPro" id="IPR032675">
    <property type="entry name" value="LRR_dom_sf"/>
</dbReference>
<sequence>MALDLSGMDLTDIYPIKVHTHLRFLHLGNNHLDNASLEVLANLPNLVSLYLNNNLVKSTTLPRFEYLQQLNLERNPIEQIDPIDQPLLQILVLNETRIKSLRYIGYLSTPILETLSAVSCRIENMIADYALTMVNLFLAYNNIKLIESLQGLSNLRRLHLRHNKISQLDGLTVGLDKLEYLNLRENQITDPHEIKKIKSLPSLSEILLMDNPVDDEMGSDIRPMVLMYSLELARINKKFVNDEEVEYARSLIYEVEAEEEDIYLEGAHPGEDFDD</sequence>
<evidence type="ECO:0008006" key="5">
    <source>
        <dbReference type="Google" id="ProtNLM"/>
    </source>
</evidence>
<dbReference type="PANTHER" id="PTHR46652">
    <property type="entry name" value="LEUCINE-RICH REPEAT AND IQ DOMAIN-CONTAINING PROTEIN 1-RELATED"/>
    <property type="match status" value="1"/>
</dbReference>
<dbReference type="Pfam" id="PF13855">
    <property type="entry name" value="LRR_8"/>
    <property type="match status" value="1"/>
</dbReference>
<keyword evidence="4" id="KW-1185">Reference proteome</keyword>
<dbReference type="SMART" id="SM00365">
    <property type="entry name" value="LRR_SD22"/>
    <property type="match status" value="4"/>
</dbReference>
<gene>
    <name evidence="3" type="ORF">O3M35_000575</name>
</gene>
<reference evidence="3 4" key="1">
    <citation type="submission" date="2022-12" db="EMBL/GenBank/DDBJ databases">
        <title>Chromosome-level genome assembly of true bugs.</title>
        <authorList>
            <person name="Ma L."/>
            <person name="Li H."/>
        </authorList>
    </citation>
    <scope>NUCLEOTIDE SEQUENCE [LARGE SCALE GENOMIC DNA]</scope>
    <source>
        <strain evidence="3">Lab_2022b</strain>
    </source>
</reference>
<dbReference type="InterPro" id="IPR003591">
    <property type="entry name" value="Leu-rich_rpt_typical-subtyp"/>
</dbReference>
<dbReference type="Gene3D" id="3.80.10.10">
    <property type="entry name" value="Ribonuclease Inhibitor"/>
    <property type="match status" value="3"/>
</dbReference>
<evidence type="ECO:0000313" key="3">
    <source>
        <dbReference type="EMBL" id="KAK9512066.1"/>
    </source>
</evidence>
<proteinExistence type="predicted"/>
<keyword evidence="1" id="KW-0433">Leucine-rich repeat</keyword>
<dbReference type="SUPFAM" id="SSF52058">
    <property type="entry name" value="L domain-like"/>
    <property type="match status" value="1"/>
</dbReference>
<comment type="caution">
    <text evidence="3">The sequence shown here is derived from an EMBL/GenBank/DDBJ whole genome shotgun (WGS) entry which is preliminary data.</text>
</comment>
<dbReference type="InterPro" id="IPR050836">
    <property type="entry name" value="SDS22/Internalin_LRR"/>
</dbReference>
<name>A0AAW1DN30_9HEMI</name>
<dbReference type="AlphaFoldDB" id="A0AAW1DN30"/>
<organism evidence="3 4">
    <name type="scientific">Rhynocoris fuscipes</name>
    <dbReference type="NCBI Taxonomy" id="488301"/>
    <lineage>
        <taxon>Eukaryota</taxon>
        <taxon>Metazoa</taxon>
        <taxon>Ecdysozoa</taxon>
        <taxon>Arthropoda</taxon>
        <taxon>Hexapoda</taxon>
        <taxon>Insecta</taxon>
        <taxon>Pterygota</taxon>
        <taxon>Neoptera</taxon>
        <taxon>Paraneoptera</taxon>
        <taxon>Hemiptera</taxon>
        <taxon>Heteroptera</taxon>
        <taxon>Panheteroptera</taxon>
        <taxon>Cimicomorpha</taxon>
        <taxon>Reduviidae</taxon>
        <taxon>Harpactorinae</taxon>
        <taxon>Harpactorini</taxon>
        <taxon>Rhynocoris</taxon>
    </lineage>
</organism>
<keyword evidence="2" id="KW-0677">Repeat</keyword>
<dbReference type="SMART" id="SM00369">
    <property type="entry name" value="LRR_TYP"/>
    <property type="match status" value="3"/>
</dbReference>
<evidence type="ECO:0000256" key="2">
    <source>
        <dbReference type="ARBA" id="ARBA00022737"/>
    </source>
</evidence>